<proteinExistence type="predicted"/>
<dbReference type="Proteomes" id="UP000799779">
    <property type="component" value="Unassembled WGS sequence"/>
</dbReference>
<dbReference type="EMBL" id="ML977559">
    <property type="protein sequence ID" value="KAF2006714.1"/>
    <property type="molecule type" value="Genomic_DNA"/>
</dbReference>
<name>A0A6A5X093_9PLEO</name>
<dbReference type="AlphaFoldDB" id="A0A6A5X093"/>
<evidence type="ECO:0000313" key="2">
    <source>
        <dbReference type="Proteomes" id="UP000799779"/>
    </source>
</evidence>
<accession>A0A6A5X093</accession>
<reference evidence="1" key="1">
    <citation type="journal article" date="2020" name="Stud. Mycol.">
        <title>101 Dothideomycetes genomes: a test case for predicting lifestyles and emergence of pathogens.</title>
        <authorList>
            <person name="Haridas S."/>
            <person name="Albert R."/>
            <person name="Binder M."/>
            <person name="Bloem J."/>
            <person name="Labutti K."/>
            <person name="Salamov A."/>
            <person name="Andreopoulos B."/>
            <person name="Baker S."/>
            <person name="Barry K."/>
            <person name="Bills G."/>
            <person name="Bluhm B."/>
            <person name="Cannon C."/>
            <person name="Castanera R."/>
            <person name="Culley D."/>
            <person name="Daum C."/>
            <person name="Ezra D."/>
            <person name="Gonzalez J."/>
            <person name="Henrissat B."/>
            <person name="Kuo A."/>
            <person name="Liang C."/>
            <person name="Lipzen A."/>
            <person name="Lutzoni F."/>
            <person name="Magnuson J."/>
            <person name="Mondo S."/>
            <person name="Nolan M."/>
            <person name="Ohm R."/>
            <person name="Pangilinan J."/>
            <person name="Park H.-J."/>
            <person name="Ramirez L."/>
            <person name="Alfaro M."/>
            <person name="Sun H."/>
            <person name="Tritt A."/>
            <person name="Yoshinaga Y."/>
            <person name="Zwiers L.-H."/>
            <person name="Turgeon B."/>
            <person name="Goodwin S."/>
            <person name="Spatafora J."/>
            <person name="Crous P."/>
            <person name="Grigoriev I."/>
        </authorList>
    </citation>
    <scope>NUCLEOTIDE SEQUENCE</scope>
    <source>
        <strain evidence="1">CBS 123094</strain>
    </source>
</reference>
<evidence type="ECO:0000313" key="1">
    <source>
        <dbReference type="EMBL" id="KAF2006714.1"/>
    </source>
</evidence>
<keyword evidence="2" id="KW-1185">Reference proteome</keyword>
<gene>
    <name evidence="1" type="ORF">P154DRAFT_570096</name>
</gene>
<sequence>MAPQASPACEWAIHCLARRPAVEAGTPVTPATNERCGLAFLISSFRCDNVHYTSRVHIHLRIARWSREGHDIFNGLVHPSCTATGRHTLGLAMRLRRRPSAKTLPYIHTHCSPTSTRLWPRDVPLPPLARLHRSASITDASLPVSARLRFYTIVPFSAAFWDTLMPAAGSNSGGPDAVGMLLATIIAGPLCGYHTVVVTIMPLCLPQQLSMPGDI</sequence>
<organism evidence="1 2">
    <name type="scientific">Amniculicola lignicola CBS 123094</name>
    <dbReference type="NCBI Taxonomy" id="1392246"/>
    <lineage>
        <taxon>Eukaryota</taxon>
        <taxon>Fungi</taxon>
        <taxon>Dikarya</taxon>
        <taxon>Ascomycota</taxon>
        <taxon>Pezizomycotina</taxon>
        <taxon>Dothideomycetes</taxon>
        <taxon>Pleosporomycetidae</taxon>
        <taxon>Pleosporales</taxon>
        <taxon>Amniculicolaceae</taxon>
        <taxon>Amniculicola</taxon>
    </lineage>
</organism>
<protein>
    <submittedName>
        <fullName evidence="1">Uncharacterized protein</fullName>
    </submittedName>
</protein>